<dbReference type="OrthoDB" id="9814461at2"/>
<accession>A0A2T8FCZ8</accession>
<dbReference type="InterPro" id="IPR001851">
    <property type="entry name" value="ABC_transp_permease"/>
</dbReference>
<dbReference type="Pfam" id="PF02653">
    <property type="entry name" value="BPD_transp_2"/>
    <property type="match status" value="1"/>
</dbReference>
<feature type="transmembrane region" description="Helical" evidence="7">
    <location>
        <begin position="144"/>
        <end position="166"/>
    </location>
</feature>
<keyword evidence="2" id="KW-1003">Cell membrane</keyword>
<feature type="transmembrane region" description="Helical" evidence="7">
    <location>
        <begin position="221"/>
        <end position="240"/>
    </location>
</feature>
<evidence type="ECO:0000256" key="3">
    <source>
        <dbReference type="ARBA" id="ARBA00022692"/>
    </source>
</evidence>
<name>A0A2T8FCZ8_9ACTN</name>
<organism evidence="8 9">
    <name type="scientific">Nocardioides gansuensis</name>
    <dbReference type="NCBI Taxonomy" id="2138300"/>
    <lineage>
        <taxon>Bacteria</taxon>
        <taxon>Bacillati</taxon>
        <taxon>Actinomycetota</taxon>
        <taxon>Actinomycetes</taxon>
        <taxon>Propionibacteriales</taxon>
        <taxon>Nocardioidaceae</taxon>
        <taxon>Nocardioides</taxon>
    </lineage>
</organism>
<keyword evidence="9" id="KW-1185">Reference proteome</keyword>
<feature type="transmembrane region" description="Helical" evidence="7">
    <location>
        <begin position="271"/>
        <end position="292"/>
    </location>
</feature>
<evidence type="ECO:0000256" key="6">
    <source>
        <dbReference type="SAM" id="MobiDB-lite"/>
    </source>
</evidence>
<evidence type="ECO:0000313" key="8">
    <source>
        <dbReference type="EMBL" id="PVG83575.1"/>
    </source>
</evidence>
<dbReference type="CDD" id="cd06581">
    <property type="entry name" value="TM_PBP1_LivM_like"/>
    <property type="match status" value="1"/>
</dbReference>
<comment type="subcellular location">
    <subcellularLocation>
        <location evidence="1">Cell membrane</location>
        <topology evidence="1">Multi-pass membrane protein</topology>
    </subcellularLocation>
</comment>
<evidence type="ECO:0008006" key="10">
    <source>
        <dbReference type="Google" id="ProtNLM"/>
    </source>
</evidence>
<feature type="transmembrane region" description="Helical" evidence="7">
    <location>
        <begin position="92"/>
        <end position="114"/>
    </location>
</feature>
<evidence type="ECO:0000256" key="2">
    <source>
        <dbReference type="ARBA" id="ARBA00022475"/>
    </source>
</evidence>
<evidence type="ECO:0000313" key="9">
    <source>
        <dbReference type="Proteomes" id="UP000246018"/>
    </source>
</evidence>
<protein>
    <recommendedName>
        <fullName evidence="10">Branched-chain amino acid ABC transporter permease</fullName>
    </recommendedName>
</protein>
<sequence length="394" mass="41495">MWPRRTLRTSTSPAGGARDLGQIRSRRGVGVSPKQVVEPVAVAEGGQPHVGRSRGARPMSPVRRLVGSGSNVGPLVAMVAVLVVLGATGSELWIDVANLAIIAALGAIGLDLLLGHTGLISVGNAGLLAIGAFVVAGVNREMEVPFVLAVVLSGIVCGIVGMIVALPALRITGLYLAIATMGFHFVTIWALREWQTRQVGDSGLVVPIATILGWELLDLRAWFVFLSVFLVLVLLGYRALVTSRPGRALHAIRERPALALMSGISVTRHKVSAFALSSVLIGVSGAFTAYYIGNVSYGTFQSFHIAIEYLAMVILGGLGTVYGPVIGAGVIVVLPYVIRELRLVLGLADVIETTQIYLVQGAVVGLVVSAMVIFQPRGLVGIGSSMSRLFRRKL</sequence>
<evidence type="ECO:0000256" key="7">
    <source>
        <dbReference type="SAM" id="Phobius"/>
    </source>
</evidence>
<feature type="transmembrane region" description="Helical" evidence="7">
    <location>
        <begin position="65"/>
        <end position="86"/>
    </location>
</feature>
<keyword evidence="4 7" id="KW-1133">Transmembrane helix</keyword>
<evidence type="ECO:0000256" key="4">
    <source>
        <dbReference type="ARBA" id="ARBA00022989"/>
    </source>
</evidence>
<dbReference type="GO" id="GO:0005886">
    <property type="term" value="C:plasma membrane"/>
    <property type="evidence" value="ECO:0007669"/>
    <property type="project" value="UniProtKB-SubCell"/>
</dbReference>
<keyword evidence="5 7" id="KW-0472">Membrane</keyword>
<dbReference type="EMBL" id="QDGZ01000002">
    <property type="protein sequence ID" value="PVG83575.1"/>
    <property type="molecule type" value="Genomic_DNA"/>
</dbReference>
<dbReference type="PANTHER" id="PTHR30482:SF10">
    <property type="entry name" value="HIGH-AFFINITY BRANCHED-CHAIN AMINO ACID TRANSPORT PROTEIN BRAE"/>
    <property type="match status" value="1"/>
</dbReference>
<evidence type="ECO:0000256" key="5">
    <source>
        <dbReference type="ARBA" id="ARBA00023136"/>
    </source>
</evidence>
<dbReference type="PANTHER" id="PTHR30482">
    <property type="entry name" value="HIGH-AFFINITY BRANCHED-CHAIN AMINO ACID TRANSPORT SYSTEM PERMEASE"/>
    <property type="match status" value="1"/>
</dbReference>
<feature type="transmembrane region" description="Helical" evidence="7">
    <location>
        <begin position="173"/>
        <end position="191"/>
    </location>
</feature>
<feature type="transmembrane region" description="Helical" evidence="7">
    <location>
        <begin position="119"/>
        <end position="138"/>
    </location>
</feature>
<dbReference type="AlphaFoldDB" id="A0A2T8FCZ8"/>
<feature type="region of interest" description="Disordered" evidence="6">
    <location>
        <begin position="1"/>
        <end position="20"/>
    </location>
</feature>
<keyword evidence="3 7" id="KW-0812">Transmembrane</keyword>
<reference evidence="8 9" key="1">
    <citation type="submission" date="2018-04" db="EMBL/GenBank/DDBJ databases">
        <title>Genome of Nocardioides gansuensis WSJ-1.</title>
        <authorList>
            <person name="Wu S."/>
            <person name="Wang G."/>
        </authorList>
    </citation>
    <scope>NUCLEOTIDE SEQUENCE [LARGE SCALE GENOMIC DNA]</scope>
    <source>
        <strain evidence="8 9">WSJ-1</strain>
    </source>
</reference>
<comment type="caution">
    <text evidence="8">The sequence shown here is derived from an EMBL/GenBank/DDBJ whole genome shotgun (WGS) entry which is preliminary data.</text>
</comment>
<feature type="transmembrane region" description="Helical" evidence="7">
    <location>
        <begin position="312"/>
        <end position="336"/>
    </location>
</feature>
<evidence type="ECO:0000256" key="1">
    <source>
        <dbReference type="ARBA" id="ARBA00004651"/>
    </source>
</evidence>
<dbReference type="InterPro" id="IPR043428">
    <property type="entry name" value="LivM-like"/>
</dbReference>
<proteinExistence type="predicted"/>
<gene>
    <name evidence="8" type="ORF">DDE18_04385</name>
</gene>
<dbReference type="GO" id="GO:0015658">
    <property type="term" value="F:branched-chain amino acid transmembrane transporter activity"/>
    <property type="evidence" value="ECO:0007669"/>
    <property type="project" value="InterPro"/>
</dbReference>
<dbReference type="Proteomes" id="UP000246018">
    <property type="component" value="Unassembled WGS sequence"/>
</dbReference>
<feature type="transmembrane region" description="Helical" evidence="7">
    <location>
        <begin position="356"/>
        <end position="374"/>
    </location>
</feature>